<dbReference type="AlphaFoldDB" id="A0A1G8PPJ1"/>
<sequence length="139" mass="15940">MTLFVIVSMLLHIVSVTAILYLYRQSQKTAAPEEKIEQLLISYTEEMKKDNERLLQRLKPQQAERVFQSELTQALQNQEEKEAKRYEPPEPAGENEIEVTPAAQALRLAHIGKSKEEIARELSLTSGEVELLLKKRDGH</sequence>
<feature type="transmembrane region" description="Helical" evidence="2">
    <location>
        <begin position="6"/>
        <end position="23"/>
    </location>
</feature>
<evidence type="ECO:0000313" key="3">
    <source>
        <dbReference type="EMBL" id="SDI94312.1"/>
    </source>
</evidence>
<name>A0A1G8PPJ1_9BACI</name>
<dbReference type="Proteomes" id="UP000198853">
    <property type="component" value="Unassembled WGS sequence"/>
</dbReference>
<keyword evidence="2" id="KW-0812">Transmembrane</keyword>
<dbReference type="EMBL" id="FNEN01000009">
    <property type="protein sequence ID" value="SDI94312.1"/>
    <property type="molecule type" value="Genomic_DNA"/>
</dbReference>
<reference evidence="3 4" key="1">
    <citation type="submission" date="2016-10" db="EMBL/GenBank/DDBJ databases">
        <authorList>
            <person name="de Groot N.N."/>
        </authorList>
    </citation>
    <scope>NUCLEOTIDE SEQUENCE [LARGE SCALE GENOMIC DNA]</scope>
    <source>
        <strain evidence="3 4">DSM 21771</strain>
    </source>
</reference>
<dbReference type="InterPro" id="IPR046118">
    <property type="entry name" value="DUF6115"/>
</dbReference>
<feature type="compositionally biased region" description="Basic and acidic residues" evidence="1">
    <location>
        <begin position="78"/>
        <end position="88"/>
    </location>
</feature>
<dbReference type="RefSeq" id="WP_090398859.1">
    <property type="nucleotide sequence ID" value="NZ_FNEN01000009.1"/>
</dbReference>
<feature type="region of interest" description="Disordered" evidence="1">
    <location>
        <begin position="69"/>
        <end position="96"/>
    </location>
</feature>
<dbReference type="Pfam" id="PF19610">
    <property type="entry name" value="DUF6115"/>
    <property type="match status" value="1"/>
</dbReference>
<proteinExistence type="predicted"/>
<protein>
    <submittedName>
        <fullName evidence="3">Uncharacterized protein</fullName>
    </submittedName>
</protein>
<evidence type="ECO:0000256" key="1">
    <source>
        <dbReference type="SAM" id="MobiDB-lite"/>
    </source>
</evidence>
<keyword evidence="4" id="KW-1185">Reference proteome</keyword>
<keyword evidence="2" id="KW-0472">Membrane</keyword>
<keyword evidence="2" id="KW-1133">Transmembrane helix</keyword>
<dbReference type="OrthoDB" id="1708317at2"/>
<accession>A0A1G8PPJ1</accession>
<evidence type="ECO:0000313" key="4">
    <source>
        <dbReference type="Proteomes" id="UP000198853"/>
    </source>
</evidence>
<gene>
    <name evidence="3" type="ORF">SAMN04488123_10939</name>
</gene>
<evidence type="ECO:0000256" key="2">
    <source>
        <dbReference type="SAM" id="Phobius"/>
    </source>
</evidence>
<organism evidence="3 4">
    <name type="scientific">Natribacillus halophilus</name>
    <dbReference type="NCBI Taxonomy" id="549003"/>
    <lineage>
        <taxon>Bacteria</taxon>
        <taxon>Bacillati</taxon>
        <taxon>Bacillota</taxon>
        <taxon>Bacilli</taxon>
        <taxon>Bacillales</taxon>
        <taxon>Bacillaceae</taxon>
        <taxon>Natribacillus</taxon>
    </lineage>
</organism>